<dbReference type="PROSITE" id="PS00018">
    <property type="entry name" value="EF_HAND_1"/>
    <property type="match status" value="1"/>
</dbReference>
<feature type="chain" id="PRO_5045418701" description="EF-hand domain-containing protein" evidence="1">
    <location>
        <begin position="21"/>
        <end position="125"/>
    </location>
</feature>
<name>A0ABW3LUK8_9GAMM</name>
<dbReference type="InterPro" id="IPR018247">
    <property type="entry name" value="EF_Hand_1_Ca_BS"/>
</dbReference>
<proteinExistence type="predicted"/>
<evidence type="ECO:0000313" key="4">
    <source>
        <dbReference type="Proteomes" id="UP001597033"/>
    </source>
</evidence>
<dbReference type="InterPro" id="IPR002048">
    <property type="entry name" value="EF_hand_dom"/>
</dbReference>
<protein>
    <recommendedName>
        <fullName evidence="2">EF-hand domain-containing protein</fullName>
    </recommendedName>
</protein>
<evidence type="ECO:0000313" key="3">
    <source>
        <dbReference type="EMBL" id="MFD1041009.1"/>
    </source>
</evidence>
<dbReference type="PROSITE" id="PS50222">
    <property type="entry name" value="EF_HAND_2"/>
    <property type="match status" value="1"/>
</dbReference>
<dbReference type="SUPFAM" id="SSF47473">
    <property type="entry name" value="EF-hand"/>
    <property type="match status" value="1"/>
</dbReference>
<dbReference type="Pfam" id="PF13202">
    <property type="entry name" value="EF-hand_5"/>
    <property type="match status" value="2"/>
</dbReference>
<dbReference type="Proteomes" id="UP001597033">
    <property type="component" value="Unassembled WGS sequence"/>
</dbReference>
<feature type="signal peptide" evidence="1">
    <location>
        <begin position="1"/>
        <end position="20"/>
    </location>
</feature>
<keyword evidence="4" id="KW-1185">Reference proteome</keyword>
<keyword evidence="1" id="KW-0732">Signal</keyword>
<feature type="domain" description="EF-hand" evidence="2">
    <location>
        <begin position="95"/>
        <end position="125"/>
    </location>
</feature>
<dbReference type="InterPro" id="IPR011992">
    <property type="entry name" value="EF-hand-dom_pair"/>
</dbReference>
<organism evidence="3 4">
    <name type="scientific">Pseudoxanthomonas kaohsiungensis</name>
    <dbReference type="NCBI Taxonomy" id="283923"/>
    <lineage>
        <taxon>Bacteria</taxon>
        <taxon>Pseudomonadati</taxon>
        <taxon>Pseudomonadota</taxon>
        <taxon>Gammaproteobacteria</taxon>
        <taxon>Lysobacterales</taxon>
        <taxon>Lysobacteraceae</taxon>
        <taxon>Pseudoxanthomonas</taxon>
    </lineage>
</organism>
<dbReference type="EMBL" id="JBHTKN010000001">
    <property type="protein sequence ID" value="MFD1041009.1"/>
    <property type="molecule type" value="Genomic_DNA"/>
</dbReference>
<sequence length="125" mass="13160">MTRTALLTAALLLASLQAQATRGTPATTLPLPPPAATPADAPLQRQTGMTVLEGSHGGPVIIRSVEPDSLVGGDRLDFTVLDADGDGTVDRREAASDASLRAEFDRVDANRDGRLDREELSGWIL</sequence>
<dbReference type="RefSeq" id="WP_162376664.1">
    <property type="nucleotide sequence ID" value="NZ_JBHTKN010000001.1"/>
</dbReference>
<evidence type="ECO:0000256" key="1">
    <source>
        <dbReference type="SAM" id="SignalP"/>
    </source>
</evidence>
<dbReference type="Gene3D" id="1.10.238.10">
    <property type="entry name" value="EF-hand"/>
    <property type="match status" value="1"/>
</dbReference>
<evidence type="ECO:0000259" key="2">
    <source>
        <dbReference type="PROSITE" id="PS50222"/>
    </source>
</evidence>
<gene>
    <name evidence="3" type="ORF">ACFQ2N_01425</name>
</gene>
<reference evidence="4" key="1">
    <citation type="journal article" date="2019" name="Int. J. Syst. Evol. Microbiol.">
        <title>The Global Catalogue of Microorganisms (GCM) 10K type strain sequencing project: providing services to taxonomists for standard genome sequencing and annotation.</title>
        <authorList>
            <consortium name="The Broad Institute Genomics Platform"/>
            <consortium name="The Broad Institute Genome Sequencing Center for Infectious Disease"/>
            <person name="Wu L."/>
            <person name="Ma J."/>
        </authorList>
    </citation>
    <scope>NUCLEOTIDE SEQUENCE [LARGE SCALE GENOMIC DNA]</scope>
    <source>
        <strain evidence="4">CCUG 55854</strain>
    </source>
</reference>
<comment type="caution">
    <text evidence="3">The sequence shown here is derived from an EMBL/GenBank/DDBJ whole genome shotgun (WGS) entry which is preliminary data.</text>
</comment>
<accession>A0ABW3LUK8</accession>